<dbReference type="Pfam" id="PF17911">
    <property type="entry name" value="Ski2_N"/>
    <property type="match status" value="1"/>
</dbReference>
<dbReference type="InterPro" id="IPR014001">
    <property type="entry name" value="Helicase_ATP-bd"/>
</dbReference>
<feature type="compositionally biased region" description="Acidic residues" evidence="9">
    <location>
        <begin position="234"/>
        <end position="249"/>
    </location>
</feature>
<name>A0AAU9VPP8_9CNID</name>
<dbReference type="Pfam" id="PF00270">
    <property type="entry name" value="DEAD"/>
    <property type="match status" value="1"/>
</dbReference>
<evidence type="ECO:0000256" key="6">
    <source>
        <dbReference type="ARBA" id="ARBA00022840"/>
    </source>
</evidence>
<dbReference type="Pfam" id="PF00271">
    <property type="entry name" value="Helicase_C"/>
    <property type="match status" value="1"/>
</dbReference>
<evidence type="ECO:0000259" key="10">
    <source>
        <dbReference type="PROSITE" id="PS51192"/>
    </source>
</evidence>
<dbReference type="InterPro" id="IPR027417">
    <property type="entry name" value="P-loop_NTPase"/>
</dbReference>
<feature type="compositionally biased region" description="Basic and acidic residues" evidence="9">
    <location>
        <begin position="274"/>
        <end position="290"/>
    </location>
</feature>
<dbReference type="GO" id="GO:0016787">
    <property type="term" value="F:hydrolase activity"/>
    <property type="evidence" value="ECO:0007669"/>
    <property type="project" value="UniProtKB-KW"/>
</dbReference>
<dbReference type="SMART" id="SM00490">
    <property type="entry name" value="HELICc"/>
    <property type="match status" value="1"/>
</dbReference>
<dbReference type="Proteomes" id="UP001159428">
    <property type="component" value="Unassembled WGS sequence"/>
</dbReference>
<dbReference type="InterPro" id="IPR001650">
    <property type="entry name" value="Helicase_C-like"/>
</dbReference>
<dbReference type="GO" id="GO:0070478">
    <property type="term" value="P:nuclear-transcribed mRNA catabolic process, 3'-5' exonucleolytic nonsense-mediated decay"/>
    <property type="evidence" value="ECO:0007669"/>
    <property type="project" value="TreeGrafter"/>
</dbReference>
<dbReference type="FunFam" id="3.40.50.300:FF:000447">
    <property type="entry name" value="helicase SKI2W isoform X2"/>
    <property type="match status" value="1"/>
</dbReference>
<feature type="domain" description="Helicase C-terminal" evidence="11">
    <location>
        <begin position="606"/>
        <end position="779"/>
    </location>
</feature>
<dbReference type="SMART" id="SM00487">
    <property type="entry name" value="DEXDc"/>
    <property type="match status" value="1"/>
</dbReference>
<dbReference type="FunFam" id="3.40.50.300:FF:000354">
    <property type="entry name" value="ATP-dependent RNA helicase SKI2"/>
    <property type="match status" value="1"/>
</dbReference>
<sequence>MEEKDTEHGSHALEYAFDLLEVGCTGTIEIIPESFNKSSKKELKPLTTLPCGLPPLFAPDLKTDLEKYLLDPTVLPIHDFQRTQRFWPRERDPESLLFSDVCPVPSTLKVERNPTTGELLGYNEVMLTDTGCTSKNSMSLLRQPGPLSASVKGESTNYPFLPGGMETLETTKPGLVFDGELNFEKDLLSVPPGFKKGARFTEDKEGQERDSMAPVPQIVAMSDIMAGTTLEDLEYSDDGDDLETDEEDIDKLSDKSESVSDPEDGTEGSLQRQDSLEKVLVEGSDSEKTRTSSSSVTDKPIKEEWAVMVNVTEPVKGFHKRVPDMAHKWKFELDTFQKQAVLCLENNESVFVAAHTSAGKTVVAEYAIALASKHMTRTVYTSPIKALSNQKFREFKDTFEDVGLLTGDVQIRPEASCLIMTTEILRSMLYNGSDAIRDVEWVIFDEVHYINDAERGVVWEEVLIMLPAQVKIILLSATVPNTLEFADWIGRTKKKKIYVISTPKRPVPLQHFLYTGNSNKTSNELFMIVDADGKFLTRGYEAAVAAKKAREGKGKDAYGSKTHQTTNIKEERNIWLSLVEMLRKKEKLPVVAFTFSRKRVDDNADQLSNLDLTTSTEKSLIHVFIQKAIARLKGPDRQLPQVSRIQELLKRGLGVHHSGVLPIVKEMVEMLFGRGLVKILFATETFAMGVNMPARTVVFDTTRKHDGTSFRDLLPGEYIQMAGRAGRRGLDPTGTVIILCKGNVPLMADLHKMMLGKPTQLISRFRLTYSMILNLLRVEELRVEDMLKRSFAEFHMQKDAQERKRQMEEVEEKLQHINDVDCTFCSGDLKSYFKACQELSPLTNTVKAAIHSSPHGQRALSPGRIVTITTAEHKNALAVILQAGNTSSKGHLTMQSQVVSSPTERKFEVLVICDPKENKSEDNEFNSSKESKVDASDMDKDVQPFIKRNLFLPEGRCSHQILQVNGNAITAISVRQMKVDTTKIIDDHKKRMLPRFRNDLPGKTTISAEQELLRLSEANPEGLSTMDPIKDFNIRDIDMVTTIARKQSLEEQLANFACLNCPKFTEHFETVAKQMKLREHVTLLRYLLSDESLQHREELQQRVEVLRKLRYVDANNAVQLKGRVACEISNHELMITELVFENAFTNLHPTEIVALLSCFVFQQRRCSKPNLTKTLEEGKQFILQMAERIANLQSEFGLPTSVEEFKEQYNFGLVEAVFEWARGMPFSEITNLTDVQEGIIVRCIQRLDETCRDVRNAARIIGDPKLGEKMEEASAMIKRDIVFAASLYTQ</sequence>
<feature type="region of interest" description="Disordered" evidence="9">
    <location>
        <begin position="234"/>
        <end position="297"/>
    </location>
</feature>
<comment type="catalytic activity">
    <reaction evidence="8">
        <text>ATP + H2O = ADP + phosphate + H(+)</text>
        <dbReference type="Rhea" id="RHEA:13065"/>
        <dbReference type="ChEBI" id="CHEBI:15377"/>
        <dbReference type="ChEBI" id="CHEBI:15378"/>
        <dbReference type="ChEBI" id="CHEBI:30616"/>
        <dbReference type="ChEBI" id="CHEBI:43474"/>
        <dbReference type="ChEBI" id="CHEBI:456216"/>
        <dbReference type="EC" id="3.6.4.13"/>
    </reaction>
</comment>
<dbReference type="GO" id="GO:0003724">
    <property type="term" value="F:RNA helicase activity"/>
    <property type="evidence" value="ECO:0007669"/>
    <property type="project" value="UniProtKB-EC"/>
</dbReference>
<dbReference type="InterPro" id="IPR016438">
    <property type="entry name" value="SKI2-like"/>
</dbReference>
<dbReference type="PROSITE" id="PS51194">
    <property type="entry name" value="HELICASE_CTER"/>
    <property type="match status" value="1"/>
</dbReference>
<evidence type="ECO:0008006" key="14">
    <source>
        <dbReference type="Google" id="ProtNLM"/>
    </source>
</evidence>
<dbReference type="InterPro" id="IPR011545">
    <property type="entry name" value="DEAD/DEAH_box_helicase_dom"/>
</dbReference>
<dbReference type="GO" id="GO:0003723">
    <property type="term" value="F:RNA binding"/>
    <property type="evidence" value="ECO:0007669"/>
    <property type="project" value="UniProtKB-KW"/>
</dbReference>
<proteinExistence type="predicted"/>
<dbReference type="InterPro" id="IPR048392">
    <property type="entry name" value="MTR4-like_stalk"/>
</dbReference>
<accession>A0AAU9VPP8</accession>
<evidence type="ECO:0000256" key="9">
    <source>
        <dbReference type="SAM" id="MobiDB-lite"/>
    </source>
</evidence>
<keyword evidence="3" id="KW-0547">Nucleotide-binding</keyword>
<dbReference type="PIRSF" id="PIRSF005198">
    <property type="entry name" value="Antiviral_helicase_SKI2"/>
    <property type="match status" value="1"/>
</dbReference>
<dbReference type="InterPro" id="IPR012961">
    <property type="entry name" value="Ski2/MTR4_C"/>
</dbReference>
<dbReference type="PROSITE" id="PS51192">
    <property type="entry name" value="HELICASE_ATP_BIND_1"/>
    <property type="match status" value="1"/>
</dbReference>
<evidence type="ECO:0000256" key="8">
    <source>
        <dbReference type="ARBA" id="ARBA00047984"/>
    </source>
</evidence>
<reference evidence="12 13" key="1">
    <citation type="submission" date="2022-05" db="EMBL/GenBank/DDBJ databases">
        <authorList>
            <consortium name="Genoscope - CEA"/>
            <person name="William W."/>
        </authorList>
    </citation>
    <scope>NUCLEOTIDE SEQUENCE [LARGE SCALE GENOMIC DNA]</scope>
</reference>
<organism evidence="12 13">
    <name type="scientific">Pocillopora meandrina</name>
    <dbReference type="NCBI Taxonomy" id="46732"/>
    <lineage>
        <taxon>Eukaryota</taxon>
        <taxon>Metazoa</taxon>
        <taxon>Cnidaria</taxon>
        <taxon>Anthozoa</taxon>
        <taxon>Hexacorallia</taxon>
        <taxon>Scleractinia</taxon>
        <taxon>Astrocoeniina</taxon>
        <taxon>Pocilloporidae</taxon>
        <taxon>Pocillopora</taxon>
    </lineage>
</organism>
<evidence type="ECO:0000259" key="11">
    <source>
        <dbReference type="PROSITE" id="PS51194"/>
    </source>
</evidence>
<dbReference type="Pfam" id="PF13234">
    <property type="entry name" value="MTR4_beta-barrel"/>
    <property type="match status" value="1"/>
</dbReference>
<keyword evidence="5" id="KW-0347">Helicase</keyword>
<dbReference type="InterPro" id="IPR040801">
    <property type="entry name" value="Ski2_N"/>
</dbReference>
<dbReference type="SMART" id="SM01142">
    <property type="entry name" value="DSHCT"/>
    <property type="match status" value="1"/>
</dbReference>
<keyword evidence="6" id="KW-0067">ATP-binding</keyword>
<comment type="subcellular location">
    <subcellularLocation>
        <location evidence="1">Cytoplasm</location>
    </subcellularLocation>
</comment>
<feature type="domain" description="Helicase ATP-binding" evidence="10">
    <location>
        <begin position="341"/>
        <end position="497"/>
    </location>
</feature>
<keyword evidence="4" id="KW-0378">Hydrolase</keyword>
<dbReference type="PANTHER" id="PTHR12131">
    <property type="entry name" value="ATP-DEPENDENT RNA AND DNA HELICASE"/>
    <property type="match status" value="1"/>
</dbReference>
<comment type="caution">
    <text evidence="12">The sequence shown here is derived from an EMBL/GenBank/DDBJ whole genome shotgun (WGS) entry which is preliminary data.</text>
</comment>
<evidence type="ECO:0000256" key="4">
    <source>
        <dbReference type="ARBA" id="ARBA00022801"/>
    </source>
</evidence>
<gene>
    <name evidence="12" type="ORF">PMEA_00010309</name>
</gene>
<evidence type="ECO:0000256" key="1">
    <source>
        <dbReference type="ARBA" id="ARBA00004496"/>
    </source>
</evidence>
<dbReference type="InterPro" id="IPR050699">
    <property type="entry name" value="RNA-DNA_Helicase"/>
</dbReference>
<dbReference type="Gene3D" id="1.10.3380.30">
    <property type="match status" value="2"/>
</dbReference>
<evidence type="ECO:0000313" key="13">
    <source>
        <dbReference type="Proteomes" id="UP001159428"/>
    </source>
</evidence>
<dbReference type="Gene3D" id="3.40.50.300">
    <property type="entry name" value="P-loop containing nucleotide triphosphate hydrolases"/>
    <property type="match status" value="2"/>
</dbReference>
<keyword evidence="13" id="KW-1185">Reference proteome</keyword>
<dbReference type="GO" id="GO:0055087">
    <property type="term" value="C:Ski complex"/>
    <property type="evidence" value="ECO:0007669"/>
    <property type="project" value="TreeGrafter"/>
</dbReference>
<dbReference type="InterPro" id="IPR025696">
    <property type="entry name" value="Beta-barrel_MTR4"/>
</dbReference>
<keyword evidence="7" id="KW-0694">RNA-binding</keyword>
<evidence type="ECO:0000313" key="12">
    <source>
        <dbReference type="EMBL" id="CAH3033808.1"/>
    </source>
</evidence>
<dbReference type="FunFam" id="1.10.3380.30:FF:000001">
    <property type="entry name" value="Ski2 ATP-dependent RNA helicase"/>
    <property type="match status" value="1"/>
</dbReference>
<dbReference type="GO" id="GO:0005524">
    <property type="term" value="F:ATP binding"/>
    <property type="evidence" value="ECO:0007669"/>
    <property type="project" value="UniProtKB-KW"/>
</dbReference>
<protein>
    <recommendedName>
        <fullName evidence="14">Helicase SKI2W</fullName>
    </recommendedName>
</protein>
<dbReference type="Pfam" id="PF08148">
    <property type="entry name" value="DSHCT"/>
    <property type="match status" value="1"/>
</dbReference>
<evidence type="ECO:0000256" key="7">
    <source>
        <dbReference type="ARBA" id="ARBA00022884"/>
    </source>
</evidence>
<keyword evidence="2" id="KW-0963">Cytoplasm</keyword>
<evidence type="ECO:0000256" key="2">
    <source>
        <dbReference type="ARBA" id="ARBA00022490"/>
    </source>
</evidence>
<evidence type="ECO:0000256" key="3">
    <source>
        <dbReference type="ARBA" id="ARBA00022741"/>
    </source>
</evidence>
<dbReference type="CDD" id="cd18795">
    <property type="entry name" value="SF2_C_Ski2"/>
    <property type="match status" value="1"/>
</dbReference>
<feature type="region of interest" description="Disordered" evidence="9">
    <location>
        <begin position="918"/>
        <end position="937"/>
    </location>
</feature>
<dbReference type="Pfam" id="PF21408">
    <property type="entry name" value="MTR4-like_stalk"/>
    <property type="match status" value="1"/>
</dbReference>
<dbReference type="PANTHER" id="PTHR12131:SF1">
    <property type="entry name" value="ATP-DEPENDENT RNA HELICASE SUPV3L1, MITOCHONDRIAL-RELATED"/>
    <property type="match status" value="1"/>
</dbReference>
<dbReference type="EMBL" id="CALNXJ010000002">
    <property type="protein sequence ID" value="CAH3033808.1"/>
    <property type="molecule type" value="Genomic_DNA"/>
</dbReference>
<evidence type="ECO:0000256" key="5">
    <source>
        <dbReference type="ARBA" id="ARBA00022806"/>
    </source>
</evidence>
<dbReference type="SUPFAM" id="SSF52540">
    <property type="entry name" value="P-loop containing nucleoside triphosphate hydrolases"/>
    <property type="match status" value="1"/>
</dbReference>